<dbReference type="PANTHER" id="PTHR12843">
    <property type="entry name" value="PROTEIN-LYSINE N-METHYLTRANSFERASE METTL10"/>
    <property type="match status" value="1"/>
</dbReference>
<dbReference type="Proteomes" id="UP000316614">
    <property type="component" value="Chromosome"/>
</dbReference>
<dbReference type="GO" id="GO:0032259">
    <property type="term" value="P:methylation"/>
    <property type="evidence" value="ECO:0007669"/>
    <property type="project" value="UniProtKB-KW"/>
</dbReference>
<dbReference type="InterPro" id="IPR029063">
    <property type="entry name" value="SAM-dependent_MTases_sf"/>
</dbReference>
<organism evidence="2 3">
    <name type="scientific">Echinicola soli</name>
    <dbReference type="NCBI Taxonomy" id="2591634"/>
    <lineage>
        <taxon>Bacteria</taxon>
        <taxon>Pseudomonadati</taxon>
        <taxon>Bacteroidota</taxon>
        <taxon>Cytophagia</taxon>
        <taxon>Cytophagales</taxon>
        <taxon>Cyclobacteriaceae</taxon>
        <taxon>Echinicola</taxon>
    </lineage>
</organism>
<dbReference type="KEGG" id="echi:FKX85_05895"/>
<dbReference type="CDD" id="cd02440">
    <property type="entry name" value="AdoMet_MTases"/>
    <property type="match status" value="1"/>
</dbReference>
<gene>
    <name evidence="2" type="ORF">FKX85_05895</name>
</gene>
<proteinExistence type="predicted"/>
<feature type="domain" description="Methyltransferase" evidence="1">
    <location>
        <begin position="47"/>
        <end position="142"/>
    </location>
</feature>
<name>A0A514CFH7_9BACT</name>
<keyword evidence="2" id="KW-0808">Transferase</keyword>
<dbReference type="Gene3D" id="3.40.50.150">
    <property type="entry name" value="Vaccinia Virus protein VP39"/>
    <property type="match status" value="1"/>
</dbReference>
<dbReference type="Pfam" id="PF13649">
    <property type="entry name" value="Methyltransf_25"/>
    <property type="match status" value="1"/>
</dbReference>
<keyword evidence="3" id="KW-1185">Reference proteome</keyword>
<dbReference type="InterPro" id="IPR041698">
    <property type="entry name" value="Methyltransf_25"/>
</dbReference>
<sequence length="206" mass="23312">MDDKDRKAHWENIYETKPLTTVSWYQPVPKTSLTLIDEMQLSLSAKIIDVGGGDSFLVDHLLQLGYQNITVLDISSQAIKRAQKRLGKAAEKVKWIVADITTFCADDTYDLWHDRATFHFLTNSADITAYYAAVNKHLAEKGKMIIGTFSEKGPSRCSGITIKQYSAEKLSGIFGQGFRKEKCFHEQHHTPSGNHQDFVFCCFEKS</sequence>
<evidence type="ECO:0000259" key="1">
    <source>
        <dbReference type="Pfam" id="PF13649"/>
    </source>
</evidence>
<reference evidence="2 3" key="1">
    <citation type="submission" date="2019-06" db="EMBL/GenBank/DDBJ databases">
        <title>Echinicola alkalisoli sp. nov. isolated from saline soil.</title>
        <authorList>
            <person name="Sun J.-Q."/>
            <person name="Xu L."/>
        </authorList>
    </citation>
    <scope>NUCLEOTIDE SEQUENCE [LARGE SCALE GENOMIC DNA]</scope>
    <source>
        <strain evidence="2 3">LN3S3</strain>
    </source>
</reference>
<evidence type="ECO:0000313" key="3">
    <source>
        <dbReference type="Proteomes" id="UP000316614"/>
    </source>
</evidence>
<accession>A0A514CFH7</accession>
<dbReference type="OrthoDB" id="9788660at2"/>
<dbReference type="SUPFAM" id="SSF53335">
    <property type="entry name" value="S-adenosyl-L-methionine-dependent methyltransferases"/>
    <property type="match status" value="1"/>
</dbReference>
<dbReference type="GO" id="GO:0008168">
    <property type="term" value="F:methyltransferase activity"/>
    <property type="evidence" value="ECO:0007669"/>
    <property type="project" value="UniProtKB-KW"/>
</dbReference>
<dbReference type="PANTHER" id="PTHR12843:SF5">
    <property type="entry name" value="EEF1A LYSINE METHYLTRANSFERASE 2"/>
    <property type="match status" value="1"/>
</dbReference>
<evidence type="ECO:0000313" key="2">
    <source>
        <dbReference type="EMBL" id="QDH78587.1"/>
    </source>
</evidence>
<dbReference type="RefSeq" id="WP_141613843.1">
    <property type="nucleotide sequence ID" value="NZ_CP041253.1"/>
</dbReference>
<dbReference type="EMBL" id="CP041253">
    <property type="protein sequence ID" value="QDH78587.1"/>
    <property type="molecule type" value="Genomic_DNA"/>
</dbReference>
<protein>
    <submittedName>
        <fullName evidence="2">Class I SAM-dependent methyltransferase</fullName>
    </submittedName>
</protein>
<dbReference type="AlphaFoldDB" id="A0A514CFH7"/>
<keyword evidence="2" id="KW-0489">Methyltransferase</keyword>